<dbReference type="Proteomes" id="UP000054359">
    <property type="component" value="Unassembled WGS sequence"/>
</dbReference>
<feature type="non-terminal residue" evidence="2">
    <location>
        <position position="462"/>
    </location>
</feature>
<accession>A0A087TVE5</accession>
<name>A0A087TVE5_STEMI</name>
<proteinExistence type="predicted"/>
<reference evidence="2 3" key="1">
    <citation type="submission" date="2013-11" db="EMBL/GenBank/DDBJ databases">
        <title>Genome sequencing of Stegodyphus mimosarum.</title>
        <authorList>
            <person name="Bechsgaard J."/>
        </authorList>
    </citation>
    <scope>NUCLEOTIDE SEQUENCE [LARGE SCALE GENOMIC DNA]</scope>
</reference>
<evidence type="ECO:0000313" key="2">
    <source>
        <dbReference type="EMBL" id="KFM69084.1"/>
    </source>
</evidence>
<evidence type="ECO:0000313" key="3">
    <source>
        <dbReference type="Proteomes" id="UP000054359"/>
    </source>
</evidence>
<dbReference type="OMA" id="DESLMAH"/>
<dbReference type="PANTHER" id="PTHR46599:SF3">
    <property type="entry name" value="PIGGYBAC TRANSPOSABLE ELEMENT-DERIVED PROTEIN 4"/>
    <property type="match status" value="1"/>
</dbReference>
<keyword evidence="3" id="KW-1185">Reference proteome</keyword>
<evidence type="ECO:0000259" key="1">
    <source>
        <dbReference type="Pfam" id="PF13843"/>
    </source>
</evidence>
<dbReference type="AlphaFoldDB" id="A0A087TVE5"/>
<protein>
    <submittedName>
        <fullName evidence="2">PiggyBac transposable element-derived protein 4</fullName>
    </submittedName>
</protein>
<dbReference type="Pfam" id="PF13843">
    <property type="entry name" value="DDE_Tnp_1_7"/>
    <property type="match status" value="1"/>
</dbReference>
<dbReference type="PANTHER" id="PTHR46599">
    <property type="entry name" value="PIGGYBAC TRANSPOSABLE ELEMENT-DERIVED PROTEIN 4"/>
    <property type="match status" value="1"/>
</dbReference>
<sequence>MKACVTNISDPLEYFELFFTDEIINHIVTETNIFAAENLNKFKSKEHSRTHHWSETNSNELRVFFAILILQGIITKPTVRMYWSKRKLIETPSFSNIMSSRRFDLIMQFIHFDRNESTDSSHPQPKLKKICTVLKYLQKKFSEVYTPEQDICIDESLLLYKGRLSWTQYLPLKRARFGIKMFMLCESHSGYVWSIIIYVCKGADTSEENKECSFSTQVVSTLSKPLLNKGYCLTMDNYYNSPELGEMVLKSKTDFFETLKPNRKDLPKELKTKKLKKGDLLAYQRGKMMIMRWRDKKYVHFISSIHNPEIVKVPNKLKNAEIEKPKIALDYNNTMGGVDRMDQQIGYYDVTRSRQRKYYKKIFRYLLDITIFNAFQLWKKKGNKKSNLEFRIELAERIVEKYHTHRHLKSKPAETVSNTLRLSARHFPDYIPPTEKKKEPTRRCVNLITSTSEYLAYIIMLI</sequence>
<organism evidence="2 3">
    <name type="scientific">Stegodyphus mimosarum</name>
    <name type="common">African social velvet spider</name>
    <dbReference type="NCBI Taxonomy" id="407821"/>
    <lineage>
        <taxon>Eukaryota</taxon>
        <taxon>Metazoa</taxon>
        <taxon>Ecdysozoa</taxon>
        <taxon>Arthropoda</taxon>
        <taxon>Chelicerata</taxon>
        <taxon>Arachnida</taxon>
        <taxon>Araneae</taxon>
        <taxon>Araneomorphae</taxon>
        <taxon>Entelegynae</taxon>
        <taxon>Eresoidea</taxon>
        <taxon>Eresidae</taxon>
        <taxon>Stegodyphus</taxon>
    </lineage>
</organism>
<dbReference type="InterPro" id="IPR029526">
    <property type="entry name" value="PGBD"/>
</dbReference>
<dbReference type="OrthoDB" id="6422877at2759"/>
<feature type="domain" description="PiggyBac transposable element-derived protein" evidence="1">
    <location>
        <begin position="10"/>
        <end position="375"/>
    </location>
</feature>
<gene>
    <name evidence="2" type="ORF">X975_14698</name>
</gene>
<dbReference type="EMBL" id="KK116918">
    <property type="protein sequence ID" value="KFM69084.1"/>
    <property type="molecule type" value="Genomic_DNA"/>
</dbReference>
<dbReference type="STRING" id="407821.A0A087TVE5"/>